<name>A0A250J3P2_9BACT</name>
<dbReference type="AlphaFoldDB" id="A0A250J3P2"/>
<feature type="compositionally biased region" description="Low complexity" evidence="1">
    <location>
        <begin position="198"/>
        <end position="207"/>
    </location>
</feature>
<feature type="signal peptide" evidence="2">
    <location>
        <begin position="1"/>
        <end position="41"/>
    </location>
</feature>
<dbReference type="Pfam" id="PF01391">
    <property type="entry name" value="Collagen"/>
    <property type="match status" value="1"/>
</dbReference>
<evidence type="ECO:0000313" key="4">
    <source>
        <dbReference type="Proteomes" id="UP000217257"/>
    </source>
</evidence>
<dbReference type="KEGG" id="cfus:CYFUS_004030"/>
<evidence type="ECO:0000256" key="2">
    <source>
        <dbReference type="SAM" id="SignalP"/>
    </source>
</evidence>
<evidence type="ECO:0000313" key="3">
    <source>
        <dbReference type="EMBL" id="ATB38595.1"/>
    </source>
</evidence>
<protein>
    <recommendedName>
        <fullName evidence="5">Phage tail fiber protein</fullName>
    </recommendedName>
</protein>
<dbReference type="InterPro" id="IPR008160">
    <property type="entry name" value="Collagen"/>
</dbReference>
<feature type="chain" id="PRO_5013146061" description="Phage tail fiber protein" evidence="2">
    <location>
        <begin position="42"/>
        <end position="289"/>
    </location>
</feature>
<dbReference type="Proteomes" id="UP000217257">
    <property type="component" value="Chromosome"/>
</dbReference>
<gene>
    <name evidence="3" type="ORF">CYFUS_004030</name>
</gene>
<dbReference type="EMBL" id="CP022098">
    <property type="protein sequence ID" value="ATB38595.1"/>
    <property type="molecule type" value="Genomic_DNA"/>
</dbReference>
<evidence type="ECO:0008006" key="5">
    <source>
        <dbReference type="Google" id="ProtNLM"/>
    </source>
</evidence>
<feature type="region of interest" description="Disordered" evidence="1">
    <location>
        <begin position="122"/>
        <end position="214"/>
    </location>
</feature>
<keyword evidence="2" id="KW-0732">Signal</keyword>
<sequence>MLRFFISRTLAARLRMSSMTTRLGVLTSVMAGLTVPAQVQAQDTQTQLVITKVEVNYALSQMTIHGRNLATASGVPPVVQFMGTGVGVVTYDTSNVIISVPLSFLGAGSYLLTMSTGPNVEQNDSFDVTLGTQGPKGDPGPQGSPGPKGDKGDTGAAGPRGEKGDPGATGAVGPVGPEGKQGPIGPQGEKGLTGAIGPKGDTGQTGPQGPPGPKAIVQCGVVNGPVSASGAWTYARCPAGWYAMGGACSQSGGSTTFAQSSLSAGAYGCYLINTSSNKVMAAATCCYIQ</sequence>
<accession>A0A250J3P2</accession>
<organism evidence="3 4">
    <name type="scientific">Cystobacter fuscus</name>
    <dbReference type="NCBI Taxonomy" id="43"/>
    <lineage>
        <taxon>Bacteria</taxon>
        <taxon>Pseudomonadati</taxon>
        <taxon>Myxococcota</taxon>
        <taxon>Myxococcia</taxon>
        <taxon>Myxococcales</taxon>
        <taxon>Cystobacterineae</taxon>
        <taxon>Archangiaceae</taxon>
        <taxon>Cystobacter</taxon>
    </lineage>
</organism>
<feature type="compositionally biased region" description="Low complexity" evidence="1">
    <location>
        <begin position="166"/>
        <end position="178"/>
    </location>
</feature>
<reference evidence="3 4" key="1">
    <citation type="submission" date="2017-06" db="EMBL/GenBank/DDBJ databases">
        <title>Sequencing and comparative analysis of myxobacterial genomes.</title>
        <authorList>
            <person name="Rupp O."/>
            <person name="Goesmann A."/>
            <person name="Sogaard-Andersen L."/>
        </authorList>
    </citation>
    <scope>NUCLEOTIDE SEQUENCE [LARGE SCALE GENOMIC DNA]</scope>
    <source>
        <strain evidence="3 4">DSM 52655</strain>
    </source>
</reference>
<proteinExistence type="predicted"/>
<feature type="compositionally biased region" description="Polar residues" evidence="1">
    <location>
        <begin position="122"/>
        <end position="132"/>
    </location>
</feature>
<evidence type="ECO:0000256" key="1">
    <source>
        <dbReference type="SAM" id="MobiDB-lite"/>
    </source>
</evidence>
<dbReference type="PANTHER" id="PTHR24637">
    <property type="entry name" value="COLLAGEN"/>
    <property type="match status" value="1"/>
</dbReference>